<dbReference type="Gene3D" id="1.10.357.10">
    <property type="entry name" value="Tetracycline Repressor, domain 2"/>
    <property type="match status" value="1"/>
</dbReference>
<dbReference type="SUPFAM" id="SSF48498">
    <property type="entry name" value="Tetracyclin repressor-like, C-terminal domain"/>
    <property type="match status" value="1"/>
</dbReference>
<keyword evidence="5" id="KW-1185">Reference proteome</keyword>
<dbReference type="InterPro" id="IPR054156">
    <property type="entry name" value="YxaF_TetR_C"/>
</dbReference>
<reference evidence="4 5" key="1">
    <citation type="journal article" date="2019" name="ACS Chem. Biol.">
        <title>Identification and Mobilization of a Cryptic Antibiotic Biosynthesis Gene Locus from a Human-Pathogenic Nocardia Isolate.</title>
        <authorList>
            <person name="Herisse M."/>
            <person name="Ishida K."/>
            <person name="Porter J.L."/>
            <person name="Howden B."/>
            <person name="Hertweck C."/>
            <person name="Stinear T.P."/>
            <person name="Pidot S.J."/>
        </authorList>
    </citation>
    <scope>NUCLEOTIDE SEQUENCE [LARGE SCALE GENOMIC DNA]</scope>
    <source>
        <strain evidence="4 5">AUSMDU00012717</strain>
    </source>
</reference>
<dbReference type="KEGG" id="nah:F5544_12805"/>
<name>A0A6G9YBE3_9NOCA</name>
<keyword evidence="1" id="KW-0805">Transcription regulation</keyword>
<dbReference type="InterPro" id="IPR036271">
    <property type="entry name" value="Tet_transcr_reg_TetR-rel_C_sf"/>
</dbReference>
<evidence type="ECO:0000256" key="1">
    <source>
        <dbReference type="ARBA" id="ARBA00023015"/>
    </source>
</evidence>
<dbReference type="EMBL" id="CP046172">
    <property type="protein sequence ID" value="QIS10450.1"/>
    <property type="molecule type" value="Genomic_DNA"/>
</dbReference>
<evidence type="ECO:0000259" key="3">
    <source>
        <dbReference type="Pfam" id="PF21993"/>
    </source>
</evidence>
<evidence type="ECO:0000313" key="4">
    <source>
        <dbReference type="EMBL" id="QIS10450.1"/>
    </source>
</evidence>
<dbReference type="PANTHER" id="PTHR47506">
    <property type="entry name" value="TRANSCRIPTIONAL REGULATORY PROTEIN"/>
    <property type="match status" value="1"/>
</dbReference>
<dbReference type="Pfam" id="PF21993">
    <property type="entry name" value="TetR_C_13_2"/>
    <property type="match status" value="1"/>
</dbReference>
<organism evidence="4 5">
    <name type="scientific">Nocardia arthritidis</name>
    <dbReference type="NCBI Taxonomy" id="228602"/>
    <lineage>
        <taxon>Bacteria</taxon>
        <taxon>Bacillati</taxon>
        <taxon>Actinomycetota</taxon>
        <taxon>Actinomycetes</taxon>
        <taxon>Mycobacteriales</taxon>
        <taxon>Nocardiaceae</taxon>
        <taxon>Nocardia</taxon>
    </lineage>
</organism>
<dbReference type="AlphaFoldDB" id="A0A6G9YBE3"/>
<dbReference type="Proteomes" id="UP000503540">
    <property type="component" value="Chromosome"/>
</dbReference>
<keyword evidence="2" id="KW-0804">Transcription</keyword>
<feature type="domain" description="Transcriptional regulator LmrA/YxaF-like C-terminal" evidence="3">
    <location>
        <begin position="13"/>
        <end position="111"/>
    </location>
</feature>
<gene>
    <name evidence="4" type="ORF">F5544_12805</name>
</gene>
<evidence type="ECO:0000313" key="5">
    <source>
        <dbReference type="Proteomes" id="UP000503540"/>
    </source>
</evidence>
<evidence type="ECO:0000256" key="2">
    <source>
        <dbReference type="ARBA" id="ARBA00023163"/>
    </source>
</evidence>
<sequence>MSALAADADVVTMLHIFLGLWRQMLSDTEFRAGCPIVAVAVEVHDEAPELTDTVSEVFTEWRETLATTLRAEGVSATRAASLSTLMIAAVEGAVVLCQADRSTQPLDEVGAELEVLIRAALEVSTAN</sequence>
<proteinExistence type="predicted"/>
<dbReference type="PANTHER" id="PTHR47506:SF3">
    <property type="entry name" value="HTH-TYPE TRANSCRIPTIONAL REGULATOR LMRA"/>
    <property type="match status" value="1"/>
</dbReference>
<protein>
    <recommendedName>
        <fullName evidence="3">Transcriptional regulator LmrA/YxaF-like C-terminal domain-containing protein</fullName>
    </recommendedName>
</protein>
<accession>A0A6G9YBE3</accession>